<feature type="region of interest" description="Disordered" evidence="1">
    <location>
        <begin position="53"/>
        <end position="77"/>
    </location>
</feature>
<organism evidence="2 3">
    <name type="scientific">Candidatus Nitrobium versatile</name>
    <dbReference type="NCBI Taxonomy" id="2884831"/>
    <lineage>
        <taxon>Bacteria</taxon>
        <taxon>Pseudomonadati</taxon>
        <taxon>Nitrospirota</taxon>
        <taxon>Nitrospiria</taxon>
        <taxon>Nitrospirales</taxon>
        <taxon>Nitrospiraceae</taxon>
        <taxon>Candidatus Nitrobium</taxon>
    </lineage>
</organism>
<dbReference type="EMBL" id="JAIOIV010000049">
    <property type="protein sequence ID" value="MBZ0155816.1"/>
    <property type="molecule type" value="Genomic_DNA"/>
</dbReference>
<evidence type="ECO:0000313" key="2">
    <source>
        <dbReference type="EMBL" id="MBZ0155816.1"/>
    </source>
</evidence>
<evidence type="ECO:0000313" key="3">
    <source>
        <dbReference type="Proteomes" id="UP000705867"/>
    </source>
</evidence>
<protein>
    <submittedName>
        <fullName evidence="2">Uncharacterized protein</fullName>
    </submittedName>
</protein>
<proteinExistence type="predicted"/>
<reference evidence="2" key="2">
    <citation type="submission" date="2021-08" db="EMBL/GenBank/DDBJ databases">
        <authorList>
            <person name="Dalcin Martins P."/>
        </authorList>
    </citation>
    <scope>NUCLEOTIDE SEQUENCE</scope>
    <source>
        <strain evidence="2">MAG_39</strain>
    </source>
</reference>
<comment type="caution">
    <text evidence="2">The sequence shown here is derived from an EMBL/GenBank/DDBJ whole genome shotgun (WGS) entry which is preliminary data.</text>
</comment>
<accession>A0A953J3Y2</accession>
<gene>
    <name evidence="2" type="ORF">K8I29_06315</name>
</gene>
<dbReference type="Proteomes" id="UP000705867">
    <property type="component" value="Unassembled WGS sequence"/>
</dbReference>
<name>A0A953J3Y2_9BACT</name>
<dbReference type="AlphaFoldDB" id="A0A953J3Y2"/>
<reference evidence="2" key="1">
    <citation type="journal article" date="2021" name="bioRxiv">
        <title>Unraveling nitrogen, sulfur and carbon metabolic pathways and microbial community transcriptional responses to substrate deprivation and toxicity stresses in a bioreactor mimicking anoxic brackish coastal sediment conditions.</title>
        <authorList>
            <person name="Martins P.D."/>
            <person name="Echeveste M.J."/>
            <person name="Arshad A."/>
            <person name="Kurth J."/>
            <person name="Ouboter H."/>
            <person name="Jetten M.S.M."/>
            <person name="Welte C.U."/>
        </authorList>
    </citation>
    <scope>NUCLEOTIDE SEQUENCE</scope>
    <source>
        <strain evidence="2">MAG_39</strain>
    </source>
</reference>
<evidence type="ECO:0000256" key="1">
    <source>
        <dbReference type="SAM" id="MobiDB-lite"/>
    </source>
</evidence>
<sequence>MYFCDLECIYASFPRSDAVDGSRSCRTFIALHCRLKKTLVHKNMPCKEKCEQKKPVRADTGAIRKGGRGRKSSGSGG</sequence>